<dbReference type="RefSeq" id="WP_004992428.1">
    <property type="nucleotide sequence ID" value="NZ_CP023700.1"/>
</dbReference>
<accession>A0ABX6A8F5</accession>
<reference evidence="6 7" key="1">
    <citation type="submission" date="2017-09" db="EMBL/GenBank/DDBJ databases">
        <authorList>
            <person name="Lee N."/>
            <person name="Cho B.-K."/>
        </authorList>
    </citation>
    <scope>NUCLEOTIDE SEQUENCE [LARGE SCALE GENOMIC DNA]</scope>
    <source>
        <strain evidence="6 7">ATCC 39115</strain>
    </source>
</reference>
<evidence type="ECO:0000313" key="6">
    <source>
        <dbReference type="EMBL" id="QEU83966.1"/>
    </source>
</evidence>
<evidence type="ECO:0000313" key="7">
    <source>
        <dbReference type="Proteomes" id="UP000327143"/>
    </source>
</evidence>
<evidence type="ECO:0000256" key="4">
    <source>
        <dbReference type="SAM" id="MobiDB-lite"/>
    </source>
</evidence>
<protein>
    <submittedName>
        <fullName evidence="6">FadR family transcriptional regulator</fullName>
    </submittedName>
</protein>
<dbReference type="PANTHER" id="PTHR43537:SF5">
    <property type="entry name" value="UXU OPERON TRANSCRIPTIONAL REGULATOR"/>
    <property type="match status" value="1"/>
</dbReference>
<dbReference type="InterPro" id="IPR036388">
    <property type="entry name" value="WH-like_DNA-bd_sf"/>
</dbReference>
<dbReference type="InterPro" id="IPR000524">
    <property type="entry name" value="Tscrpt_reg_HTH_GntR"/>
</dbReference>
<dbReference type="InterPro" id="IPR008920">
    <property type="entry name" value="TF_FadR/GntR_C"/>
</dbReference>
<dbReference type="PANTHER" id="PTHR43537">
    <property type="entry name" value="TRANSCRIPTIONAL REGULATOR, GNTR FAMILY"/>
    <property type="match status" value="1"/>
</dbReference>
<feature type="domain" description="HTH gntR-type" evidence="5">
    <location>
        <begin position="42"/>
        <end position="112"/>
    </location>
</feature>
<dbReference type="SUPFAM" id="SSF46785">
    <property type="entry name" value="Winged helix' DNA-binding domain"/>
    <property type="match status" value="1"/>
</dbReference>
<dbReference type="PRINTS" id="PR00035">
    <property type="entry name" value="HTHGNTR"/>
</dbReference>
<dbReference type="InterPro" id="IPR036390">
    <property type="entry name" value="WH_DNA-bd_sf"/>
</dbReference>
<dbReference type="PROSITE" id="PS50949">
    <property type="entry name" value="HTH_GNTR"/>
    <property type="match status" value="1"/>
</dbReference>
<dbReference type="Pfam" id="PF00392">
    <property type="entry name" value="GntR"/>
    <property type="match status" value="1"/>
</dbReference>
<dbReference type="Pfam" id="PF07729">
    <property type="entry name" value="FCD"/>
    <property type="match status" value="1"/>
</dbReference>
<evidence type="ECO:0000259" key="5">
    <source>
        <dbReference type="PROSITE" id="PS50949"/>
    </source>
</evidence>
<dbReference type="InterPro" id="IPR011711">
    <property type="entry name" value="GntR_C"/>
</dbReference>
<dbReference type="Gene3D" id="1.20.120.530">
    <property type="entry name" value="GntR ligand-binding domain-like"/>
    <property type="match status" value="1"/>
</dbReference>
<dbReference type="Proteomes" id="UP000327143">
    <property type="component" value="Chromosome"/>
</dbReference>
<evidence type="ECO:0000256" key="1">
    <source>
        <dbReference type="ARBA" id="ARBA00023015"/>
    </source>
</evidence>
<dbReference type="SMART" id="SM00345">
    <property type="entry name" value="HTH_GNTR"/>
    <property type="match status" value="1"/>
</dbReference>
<dbReference type="SMART" id="SM00895">
    <property type="entry name" value="FCD"/>
    <property type="match status" value="1"/>
</dbReference>
<evidence type="ECO:0000256" key="3">
    <source>
        <dbReference type="ARBA" id="ARBA00023163"/>
    </source>
</evidence>
<organism evidence="6 7">
    <name type="scientific">Streptomyces viridosporus T7A</name>
    <dbReference type="NCBI Taxonomy" id="665577"/>
    <lineage>
        <taxon>Bacteria</taxon>
        <taxon>Bacillati</taxon>
        <taxon>Actinomycetota</taxon>
        <taxon>Actinomycetes</taxon>
        <taxon>Kitasatosporales</taxon>
        <taxon>Streptomycetaceae</taxon>
        <taxon>Streptomyces</taxon>
    </lineage>
</organism>
<keyword evidence="3" id="KW-0804">Transcription</keyword>
<keyword evidence="2" id="KW-0238">DNA-binding</keyword>
<gene>
    <name evidence="6" type="ORF">CP969_04185</name>
</gene>
<dbReference type="EMBL" id="CP023700">
    <property type="protein sequence ID" value="QEU83966.1"/>
    <property type="molecule type" value="Genomic_DNA"/>
</dbReference>
<name>A0ABX6A8F5_STRVD</name>
<keyword evidence="1" id="KW-0805">Transcription regulation</keyword>
<keyword evidence="7" id="KW-1185">Reference proteome</keyword>
<dbReference type="CDD" id="cd07377">
    <property type="entry name" value="WHTH_GntR"/>
    <property type="match status" value="1"/>
</dbReference>
<sequence length="276" mass="30715">MTDTTAAKDPPGRPRGIPIVYRPGTAYRTVDPGNGQTASRTPKASEVTAAAIVHDIVADNLEVGDRLRPEAEMLAHYNVSRETLREALRLLEVQGLVSIKRGPGGGPLVEPLNASYLARTATLYFHLSGATYDEVFDTWEILEPPLAGRVAQLPDRKLKMRAFAPFLDYQPEEHERDEVFEDLNNFHAVIAALSGNRVLTLLTQAVTHIVTDHVLERIDPIAESAHMLHSHTDIAEAIIAGRAKRAATLMREHIVAVTASYRERWPERLQQAIEWR</sequence>
<dbReference type="Gene3D" id="1.10.10.10">
    <property type="entry name" value="Winged helix-like DNA-binding domain superfamily/Winged helix DNA-binding domain"/>
    <property type="match status" value="1"/>
</dbReference>
<feature type="region of interest" description="Disordered" evidence="4">
    <location>
        <begin position="1"/>
        <end position="20"/>
    </location>
</feature>
<evidence type="ECO:0000256" key="2">
    <source>
        <dbReference type="ARBA" id="ARBA00023125"/>
    </source>
</evidence>
<dbReference type="SUPFAM" id="SSF48008">
    <property type="entry name" value="GntR ligand-binding domain-like"/>
    <property type="match status" value="1"/>
</dbReference>
<proteinExistence type="predicted"/>